<dbReference type="EMBL" id="CP028940">
    <property type="protein sequence ID" value="QKM61115.1"/>
    <property type="molecule type" value="Genomic_DNA"/>
</dbReference>
<evidence type="ECO:0000313" key="1">
    <source>
        <dbReference type="EMBL" id="QKM61115.1"/>
    </source>
</evidence>
<name>A0A6M9PQL2_9BURK</name>
<dbReference type="Proteomes" id="UP000501090">
    <property type="component" value="Chromosome"/>
</dbReference>
<keyword evidence="2" id="KW-1185">Reference proteome</keyword>
<protein>
    <submittedName>
        <fullName evidence="1">Uncharacterized protein</fullName>
    </submittedName>
</protein>
<evidence type="ECO:0000313" key="2">
    <source>
        <dbReference type="Proteomes" id="UP000501090"/>
    </source>
</evidence>
<proteinExistence type="predicted"/>
<reference evidence="1 2" key="1">
    <citation type="submission" date="2018-04" db="EMBL/GenBank/DDBJ databases">
        <title>Polynucleobacter sp. UK-Long2-W17 genome.</title>
        <authorList>
            <person name="Hahn M.W."/>
        </authorList>
    </citation>
    <scope>NUCLEOTIDE SEQUENCE [LARGE SCALE GENOMIC DNA]</scope>
    <source>
        <strain evidence="1 2">UK-Long2-W17</strain>
    </source>
</reference>
<accession>A0A6M9PQL2</accession>
<dbReference type="KEGG" id="pard:DN92_08790"/>
<sequence length="61" mass="6884">MQNTTHQQIDAIASSNHGGLINEHKDLEGNSLVSLFFAVCRQFLRIYRINHNKYGALRGGQ</sequence>
<dbReference type="AlphaFoldDB" id="A0A6M9PQL2"/>
<organism evidence="1 2">
    <name type="scientific">Polynucleobacter arcticus</name>
    <dbReference type="NCBI Taxonomy" id="1743165"/>
    <lineage>
        <taxon>Bacteria</taxon>
        <taxon>Pseudomonadati</taxon>
        <taxon>Pseudomonadota</taxon>
        <taxon>Betaproteobacteria</taxon>
        <taxon>Burkholderiales</taxon>
        <taxon>Burkholderiaceae</taxon>
        <taxon>Polynucleobacter</taxon>
    </lineage>
</organism>
<gene>
    <name evidence="1" type="ORF">DN92_08790</name>
</gene>